<sequence>MAGNGSSEASLPGEGLTEKGDGESTPNLEGNAIEAPPMSFKMNPNTATLVSINREVTEVITTVNPKISKTQLAALNSAYGRLLGFALELINENTTLTATMAAYKEEKEMAPAPSPASESVAALQRTFSQVLQQNPATSSRSPAGQQQGGASPEAPMPTMPPPPAAPRESLLVYPTAKPAAGVEPFDGITHLLRTTFKPAELRLGLVQIKPVRGGAIVLGHSAAALDRRAEAIKANKDTASQLTTRRSEKRAPQVKIVGVDPGVEACELVETLTSTNDLPTEDQNKVVASFRGASGTMVHILEVGPQTRGILLQKRRVHLGWTSCPVYENLGVRRCTKCCTYGHTAKVCASQSPACTECSGDHPGANCRAFEKRCRACIRNNEKFKTKFNVEHSFGSRACRALLEKEQQARRYLAY</sequence>
<name>A0AC60QSV9_IXOPE</name>
<dbReference type="Proteomes" id="UP000805193">
    <property type="component" value="Unassembled WGS sequence"/>
</dbReference>
<dbReference type="EMBL" id="JABSTQ010004326">
    <property type="protein sequence ID" value="KAG0442583.1"/>
    <property type="molecule type" value="Genomic_DNA"/>
</dbReference>
<comment type="caution">
    <text evidence="1">The sequence shown here is derived from an EMBL/GenBank/DDBJ whole genome shotgun (WGS) entry which is preliminary data.</text>
</comment>
<organism evidence="1 2">
    <name type="scientific">Ixodes persulcatus</name>
    <name type="common">Taiga tick</name>
    <dbReference type="NCBI Taxonomy" id="34615"/>
    <lineage>
        <taxon>Eukaryota</taxon>
        <taxon>Metazoa</taxon>
        <taxon>Ecdysozoa</taxon>
        <taxon>Arthropoda</taxon>
        <taxon>Chelicerata</taxon>
        <taxon>Arachnida</taxon>
        <taxon>Acari</taxon>
        <taxon>Parasitiformes</taxon>
        <taxon>Ixodida</taxon>
        <taxon>Ixodoidea</taxon>
        <taxon>Ixodidae</taxon>
        <taxon>Ixodinae</taxon>
        <taxon>Ixodes</taxon>
    </lineage>
</organism>
<proteinExistence type="predicted"/>
<evidence type="ECO:0000313" key="1">
    <source>
        <dbReference type="EMBL" id="KAG0442583.1"/>
    </source>
</evidence>
<gene>
    <name evidence="1" type="ORF">HPB47_015661</name>
</gene>
<keyword evidence="2" id="KW-1185">Reference proteome</keyword>
<accession>A0AC60QSV9</accession>
<reference evidence="1 2" key="1">
    <citation type="journal article" date="2020" name="Cell">
        <title>Large-Scale Comparative Analyses of Tick Genomes Elucidate Their Genetic Diversity and Vector Capacities.</title>
        <authorList>
            <consortium name="Tick Genome and Microbiome Consortium (TIGMIC)"/>
            <person name="Jia N."/>
            <person name="Wang J."/>
            <person name="Shi W."/>
            <person name="Du L."/>
            <person name="Sun Y."/>
            <person name="Zhan W."/>
            <person name="Jiang J.F."/>
            <person name="Wang Q."/>
            <person name="Zhang B."/>
            <person name="Ji P."/>
            <person name="Bell-Sakyi L."/>
            <person name="Cui X.M."/>
            <person name="Yuan T.T."/>
            <person name="Jiang B.G."/>
            <person name="Yang W.F."/>
            <person name="Lam T.T."/>
            <person name="Chang Q.C."/>
            <person name="Ding S.J."/>
            <person name="Wang X.J."/>
            <person name="Zhu J.G."/>
            <person name="Ruan X.D."/>
            <person name="Zhao L."/>
            <person name="Wei J.T."/>
            <person name="Ye R.Z."/>
            <person name="Que T.C."/>
            <person name="Du C.H."/>
            <person name="Zhou Y.H."/>
            <person name="Cheng J.X."/>
            <person name="Dai P.F."/>
            <person name="Guo W.B."/>
            <person name="Han X.H."/>
            <person name="Huang E.J."/>
            <person name="Li L.F."/>
            <person name="Wei W."/>
            <person name="Gao Y.C."/>
            <person name="Liu J.Z."/>
            <person name="Shao H.Z."/>
            <person name="Wang X."/>
            <person name="Wang C.C."/>
            <person name="Yang T.C."/>
            <person name="Huo Q.B."/>
            <person name="Li W."/>
            <person name="Chen H.Y."/>
            <person name="Chen S.E."/>
            <person name="Zhou L.G."/>
            <person name="Ni X.B."/>
            <person name="Tian J.H."/>
            <person name="Sheng Y."/>
            <person name="Liu T."/>
            <person name="Pan Y.S."/>
            <person name="Xia L.Y."/>
            <person name="Li J."/>
            <person name="Zhao F."/>
            <person name="Cao W.C."/>
        </authorList>
    </citation>
    <scope>NUCLEOTIDE SEQUENCE [LARGE SCALE GENOMIC DNA]</scope>
    <source>
        <strain evidence="1">Iper-2018</strain>
    </source>
</reference>
<protein>
    <submittedName>
        <fullName evidence="1">Uncharacterized protein</fullName>
    </submittedName>
</protein>
<evidence type="ECO:0000313" key="2">
    <source>
        <dbReference type="Proteomes" id="UP000805193"/>
    </source>
</evidence>